<dbReference type="OrthoDB" id="565050at2759"/>
<gene>
    <name evidence="4" type="primary">LOC110977324</name>
</gene>
<dbReference type="InterPro" id="IPR053173">
    <property type="entry name" value="SAM-binding_MTase"/>
</dbReference>
<organism evidence="3 4">
    <name type="scientific">Acanthaster planci</name>
    <name type="common">Crown-of-thorns starfish</name>
    <dbReference type="NCBI Taxonomy" id="133434"/>
    <lineage>
        <taxon>Eukaryota</taxon>
        <taxon>Metazoa</taxon>
        <taxon>Echinodermata</taxon>
        <taxon>Eleutherozoa</taxon>
        <taxon>Asterozoa</taxon>
        <taxon>Asteroidea</taxon>
        <taxon>Valvatacea</taxon>
        <taxon>Valvatida</taxon>
        <taxon>Acanthasteridae</taxon>
        <taxon>Acanthaster</taxon>
    </lineage>
</organism>
<name>A0A8B7Y1H9_ACAPL</name>
<dbReference type="Pfam" id="PF13847">
    <property type="entry name" value="Methyltransf_31"/>
    <property type="match status" value="1"/>
</dbReference>
<dbReference type="InterPro" id="IPR029063">
    <property type="entry name" value="SAM-dependent_MTases_sf"/>
</dbReference>
<protein>
    <submittedName>
        <fullName evidence="4">Uncharacterized protein LOC110977324</fullName>
    </submittedName>
</protein>
<dbReference type="InterPro" id="IPR025714">
    <property type="entry name" value="Methyltranfer_dom"/>
</dbReference>
<sequence length="360" mass="39825">MANRGDNHCGETAEEFLADMEKKLVGGMIGIVVAIGMETGLFDVLISLGGEPKTSVEIADAGNFKERYVREWLGAMTAARVVNFDPEEEKYWLPVHRSNITELRGLAMSAPILCGGFLQVVGCFQKDGPPGVPFSQYPRFDELMTVTQGPWFHTKMIQEFIPSMPQIQKQLDEGIEVLDAGCGAGLSTRILAGHFPKSRFCGVDLSESAILEVKETAKETGLTNVEFLASDISRLPTDWTERFHFVFISFVLHDLSYPAQVLLEMYRVLRPGGTLSIIEVNSHSKLKDNLAFEDRDRICLDYTYSVLNCLPTSLVQGDGAGLGAFLGREEAQKMLETANFEVVAITEIATESMHIMCKKP</sequence>
<dbReference type="Proteomes" id="UP000694845">
    <property type="component" value="Unplaced"/>
</dbReference>
<evidence type="ECO:0000313" key="3">
    <source>
        <dbReference type="Proteomes" id="UP000694845"/>
    </source>
</evidence>
<proteinExistence type="predicted"/>
<evidence type="ECO:0000259" key="2">
    <source>
        <dbReference type="Pfam" id="PF21320"/>
    </source>
</evidence>
<dbReference type="SUPFAM" id="SSF53335">
    <property type="entry name" value="S-adenosyl-L-methionine-dependent methyltransferases"/>
    <property type="match status" value="1"/>
</dbReference>
<dbReference type="Pfam" id="PF21320">
    <property type="entry name" value="WHD_Rv2258c"/>
    <property type="match status" value="1"/>
</dbReference>
<dbReference type="KEGG" id="aplc:110977324"/>
<evidence type="ECO:0000313" key="4">
    <source>
        <dbReference type="RefSeq" id="XP_022087018.1"/>
    </source>
</evidence>
<dbReference type="Gene3D" id="3.40.50.150">
    <property type="entry name" value="Vaccinia Virus protein VP39"/>
    <property type="match status" value="1"/>
</dbReference>
<evidence type="ECO:0000259" key="1">
    <source>
        <dbReference type="Pfam" id="PF13847"/>
    </source>
</evidence>
<feature type="domain" description="Methyltransferase" evidence="1">
    <location>
        <begin position="172"/>
        <end position="291"/>
    </location>
</feature>
<dbReference type="InterPro" id="IPR048711">
    <property type="entry name" value="WHD_Rv2258c"/>
</dbReference>
<dbReference type="CDD" id="cd02440">
    <property type="entry name" value="AdoMet_MTases"/>
    <property type="match status" value="1"/>
</dbReference>
<keyword evidence="3" id="KW-1185">Reference proteome</keyword>
<dbReference type="OMA" id="MLETANF"/>
<dbReference type="RefSeq" id="XP_022087018.1">
    <property type="nucleotide sequence ID" value="XM_022231326.1"/>
</dbReference>
<dbReference type="GeneID" id="110977324"/>
<feature type="domain" description="S-adenosylmethionine-dependent methyltransferase Rv2258c-like winged HTH" evidence="2">
    <location>
        <begin position="28"/>
        <end position="99"/>
    </location>
</feature>
<dbReference type="PANTHER" id="PTHR45128:SF1">
    <property type="entry name" value="S-ADENOSYLMETHIONINE-DEPENDENT METHYLTRANSFERASE RV2258C"/>
    <property type="match status" value="1"/>
</dbReference>
<dbReference type="AlphaFoldDB" id="A0A8B7Y1H9"/>
<reference evidence="4" key="1">
    <citation type="submission" date="2025-08" db="UniProtKB">
        <authorList>
            <consortium name="RefSeq"/>
        </authorList>
    </citation>
    <scope>IDENTIFICATION</scope>
</reference>
<dbReference type="PANTHER" id="PTHR45128">
    <property type="entry name" value="METHYLTRANSFERASE TYPE 11"/>
    <property type="match status" value="1"/>
</dbReference>
<accession>A0A8B7Y1H9</accession>